<evidence type="ECO:0000256" key="6">
    <source>
        <dbReference type="ARBA" id="ARBA00023014"/>
    </source>
</evidence>
<dbReference type="PANTHER" id="PTHR43787">
    <property type="entry name" value="FEMO COFACTOR BIOSYNTHESIS PROTEIN NIFB-RELATED"/>
    <property type="match status" value="1"/>
</dbReference>
<dbReference type="InterPro" id="IPR013785">
    <property type="entry name" value="Aldolase_TIM"/>
</dbReference>
<gene>
    <name evidence="8" type="ORF">Apau_0558</name>
</gene>
<dbReference type="STRING" id="584708.Apau_0558"/>
<dbReference type="OrthoDB" id="9795504at2"/>
<dbReference type="eggNOG" id="COG0731">
    <property type="taxonomic scope" value="Bacteria"/>
</dbReference>
<evidence type="ECO:0000256" key="1">
    <source>
        <dbReference type="ARBA" id="ARBA00001966"/>
    </source>
</evidence>
<accession>E3D0H2</accession>
<dbReference type="SUPFAM" id="SSF102114">
    <property type="entry name" value="Radical SAM enzymes"/>
    <property type="match status" value="1"/>
</dbReference>
<organism evidence="8 9">
    <name type="scientific">Aminomonas paucivorans DSM 12260</name>
    <dbReference type="NCBI Taxonomy" id="584708"/>
    <lineage>
        <taxon>Bacteria</taxon>
        <taxon>Thermotogati</taxon>
        <taxon>Synergistota</taxon>
        <taxon>Synergistia</taxon>
        <taxon>Synergistales</taxon>
        <taxon>Synergistaceae</taxon>
        <taxon>Aminomonas</taxon>
    </lineage>
</organism>
<dbReference type="SFLD" id="SFLDS00029">
    <property type="entry name" value="Radical_SAM"/>
    <property type="match status" value="1"/>
</dbReference>
<dbReference type="GO" id="GO:0003824">
    <property type="term" value="F:catalytic activity"/>
    <property type="evidence" value="ECO:0007669"/>
    <property type="project" value="InterPro"/>
</dbReference>
<name>E3D0H2_9BACT</name>
<keyword evidence="5" id="KW-0408">Iron</keyword>
<keyword evidence="2" id="KW-0004">4Fe-4S</keyword>
<evidence type="ECO:0000256" key="2">
    <source>
        <dbReference type="ARBA" id="ARBA00022485"/>
    </source>
</evidence>
<keyword evidence="3" id="KW-0949">S-adenosyl-L-methionine</keyword>
<reference evidence="8 9" key="1">
    <citation type="journal article" date="2010" name="Stand. Genomic Sci.">
        <title>Non-contiguous finished genome sequence of Aminomonas paucivorans type strain (GLU-3).</title>
        <authorList>
            <person name="Pitluck S."/>
            <person name="Yasawong M."/>
            <person name="Held B."/>
            <person name="Lapidus A."/>
            <person name="Nolan M."/>
            <person name="Copeland A."/>
            <person name="Lucas S."/>
            <person name="Del Rio T.G."/>
            <person name="Tice H."/>
            <person name="Cheng J.F."/>
            <person name="Chertkov O."/>
            <person name="Goodwin L."/>
            <person name="Tapia R."/>
            <person name="Han C."/>
            <person name="Liolios K."/>
            <person name="Ivanova N."/>
            <person name="Mavromatis K."/>
            <person name="Ovchinnikova G."/>
            <person name="Pati A."/>
            <person name="Chen A."/>
            <person name="Palaniappan K."/>
            <person name="Land M."/>
            <person name="Hauser L."/>
            <person name="Chang Y.J."/>
            <person name="Jeffries C.D."/>
            <person name="Pukall R."/>
            <person name="Spring S."/>
            <person name="Rohde M."/>
            <person name="Sikorski J."/>
            <person name="Goker M."/>
            <person name="Woyke T."/>
            <person name="Bristow J."/>
            <person name="Eisen J.A."/>
            <person name="Markowitz V."/>
            <person name="Hugenholtz P."/>
            <person name="Kyrpides N.C."/>
            <person name="Klenk H.P."/>
        </authorList>
    </citation>
    <scope>NUCLEOTIDE SEQUENCE [LARGE SCALE GENOMIC DNA]</scope>
    <source>
        <strain evidence="8 9">DSM 12260</strain>
    </source>
</reference>
<dbReference type="Proteomes" id="UP000005096">
    <property type="component" value="Chromosome"/>
</dbReference>
<dbReference type="HOGENOM" id="CLU_1192711_0_0_0"/>
<evidence type="ECO:0000313" key="9">
    <source>
        <dbReference type="Proteomes" id="UP000005096"/>
    </source>
</evidence>
<dbReference type="RefSeq" id="WP_006300145.1">
    <property type="nucleotide sequence ID" value="NZ_CM001022.1"/>
</dbReference>
<dbReference type="PaxDb" id="584708-Apau_0558"/>
<dbReference type="Pfam" id="PF04055">
    <property type="entry name" value="Radical_SAM"/>
    <property type="match status" value="1"/>
</dbReference>
<evidence type="ECO:0000256" key="5">
    <source>
        <dbReference type="ARBA" id="ARBA00023004"/>
    </source>
</evidence>
<keyword evidence="6" id="KW-0411">Iron-sulfur</keyword>
<proteinExistence type="predicted"/>
<evidence type="ECO:0000256" key="3">
    <source>
        <dbReference type="ARBA" id="ARBA00022691"/>
    </source>
</evidence>
<dbReference type="AlphaFoldDB" id="E3D0H2"/>
<comment type="cofactor">
    <cofactor evidence="1">
        <name>[4Fe-4S] cluster</name>
        <dbReference type="ChEBI" id="CHEBI:49883"/>
    </cofactor>
</comment>
<dbReference type="InterPro" id="IPR058240">
    <property type="entry name" value="rSAM_sf"/>
</dbReference>
<dbReference type="PROSITE" id="PS51918">
    <property type="entry name" value="RADICAL_SAM"/>
    <property type="match status" value="1"/>
</dbReference>
<keyword evidence="4" id="KW-0479">Metal-binding</keyword>
<keyword evidence="9" id="KW-1185">Reference proteome</keyword>
<dbReference type="Gene3D" id="3.20.20.70">
    <property type="entry name" value="Aldolase class I"/>
    <property type="match status" value="1"/>
</dbReference>
<dbReference type="CDD" id="cd01335">
    <property type="entry name" value="Radical_SAM"/>
    <property type="match status" value="1"/>
</dbReference>
<dbReference type="InterPro" id="IPR007197">
    <property type="entry name" value="rSAM"/>
</dbReference>
<evidence type="ECO:0000259" key="7">
    <source>
        <dbReference type="PROSITE" id="PS51918"/>
    </source>
</evidence>
<dbReference type="GO" id="GO:0051539">
    <property type="term" value="F:4 iron, 4 sulfur cluster binding"/>
    <property type="evidence" value="ECO:0007669"/>
    <property type="project" value="UniProtKB-KW"/>
</dbReference>
<sequence length="231" mass="26116">MGTMRVKKVYRREDGKKVMEINVLPGKYCTFQCVFCPIPEKGTQTEGAYSFPDTEAFLGDLAEQMDRERPDVLFLNSLGESFCNDRLGDLIDLGHRKGAQVSLYSNGYLLGDPSHAALASRCDEVSGEIKGVTEESFRKLQRPLEGRTLEEYVDRMVRFRKGYGGAFAVYVTLMKGVNDDPQSLGRLRDMLKRLAPTRVVLETFTDERFGKVWGIPEERVEDLRRALLGEG</sequence>
<evidence type="ECO:0000256" key="4">
    <source>
        <dbReference type="ARBA" id="ARBA00022723"/>
    </source>
</evidence>
<dbReference type="GO" id="GO:0046872">
    <property type="term" value="F:metal ion binding"/>
    <property type="evidence" value="ECO:0007669"/>
    <property type="project" value="UniProtKB-KW"/>
</dbReference>
<protein>
    <submittedName>
        <fullName evidence="8">Radical SAM domain protein</fullName>
    </submittedName>
</protein>
<dbReference type="EMBL" id="CM001022">
    <property type="protein sequence ID" value="EFQ22991.1"/>
    <property type="molecule type" value="Genomic_DNA"/>
</dbReference>
<dbReference type="PANTHER" id="PTHR43787:SF11">
    <property type="entry name" value="UPF0026 PROTEIN SLR1464"/>
    <property type="match status" value="1"/>
</dbReference>
<evidence type="ECO:0000313" key="8">
    <source>
        <dbReference type="EMBL" id="EFQ22991.1"/>
    </source>
</evidence>
<feature type="domain" description="Radical SAM core" evidence="7">
    <location>
        <begin position="13"/>
        <end position="231"/>
    </location>
</feature>